<proteinExistence type="predicted"/>
<accession>A0A1H3AEQ6</accession>
<evidence type="ECO:0000256" key="3">
    <source>
        <dbReference type="ARBA" id="ARBA00023163"/>
    </source>
</evidence>
<evidence type="ECO:0000313" key="5">
    <source>
        <dbReference type="EMBL" id="SDX28192.1"/>
    </source>
</evidence>
<organism evidence="5 6">
    <name type="scientific">Albimonas donghaensis</name>
    <dbReference type="NCBI Taxonomy" id="356660"/>
    <lineage>
        <taxon>Bacteria</taxon>
        <taxon>Pseudomonadati</taxon>
        <taxon>Pseudomonadota</taxon>
        <taxon>Alphaproteobacteria</taxon>
        <taxon>Rhodobacterales</taxon>
        <taxon>Paracoccaceae</taxon>
        <taxon>Albimonas</taxon>
    </lineage>
</organism>
<dbReference type="SUPFAM" id="SSF48008">
    <property type="entry name" value="GntR ligand-binding domain-like"/>
    <property type="match status" value="1"/>
</dbReference>
<dbReference type="Gene3D" id="1.20.120.530">
    <property type="entry name" value="GntR ligand-binding domain-like"/>
    <property type="match status" value="1"/>
</dbReference>
<dbReference type="AlphaFoldDB" id="A0A1H3AEQ6"/>
<dbReference type="PRINTS" id="PR00035">
    <property type="entry name" value="HTHGNTR"/>
</dbReference>
<keyword evidence="2" id="KW-0238">DNA-binding</keyword>
<dbReference type="SMART" id="SM00345">
    <property type="entry name" value="HTH_GNTR"/>
    <property type="match status" value="1"/>
</dbReference>
<evidence type="ECO:0000256" key="2">
    <source>
        <dbReference type="ARBA" id="ARBA00023125"/>
    </source>
</evidence>
<feature type="domain" description="HTH gntR-type" evidence="4">
    <location>
        <begin position="14"/>
        <end position="82"/>
    </location>
</feature>
<keyword evidence="3" id="KW-0804">Transcription</keyword>
<dbReference type="Proteomes" id="UP000199118">
    <property type="component" value="Unassembled WGS sequence"/>
</dbReference>
<dbReference type="PROSITE" id="PS50949">
    <property type="entry name" value="HTH_GNTR"/>
    <property type="match status" value="1"/>
</dbReference>
<dbReference type="InterPro" id="IPR008920">
    <property type="entry name" value="TF_FadR/GntR_C"/>
</dbReference>
<dbReference type="SUPFAM" id="SSF46785">
    <property type="entry name" value="Winged helix' DNA-binding domain"/>
    <property type="match status" value="1"/>
</dbReference>
<dbReference type="GO" id="GO:0003700">
    <property type="term" value="F:DNA-binding transcription factor activity"/>
    <property type="evidence" value="ECO:0007669"/>
    <property type="project" value="InterPro"/>
</dbReference>
<dbReference type="PANTHER" id="PTHR43537:SF5">
    <property type="entry name" value="UXU OPERON TRANSCRIPTIONAL REGULATOR"/>
    <property type="match status" value="1"/>
</dbReference>
<dbReference type="InterPro" id="IPR036390">
    <property type="entry name" value="WH_DNA-bd_sf"/>
</dbReference>
<keyword evidence="1" id="KW-0805">Transcription regulation</keyword>
<dbReference type="InterPro" id="IPR036388">
    <property type="entry name" value="WH-like_DNA-bd_sf"/>
</dbReference>
<sequence length="267" mass="28671">MAAMGLDAKPLQVAHAYQMVSAELEARILDGRLRPGEQLPGEVEMASLFGVNRSTIREGIRKLETEGLVRRASPRKLVVSIPRSRDLATRSSRALRLLEVTFDELWTTAIATEPLAAELAARNADAEDIARLDANHARLTAATASAEAGAPDARGEIVALDTQFHSLVAAAGKNRALMLAREPVGFLLYSGMEALVPRLPQAPGRQVDAHAGMIEAIRAGDPARAGDWMRKHIRDFRRGYEMAGLPMDVPIAPLVPGGARPGAEPKA</sequence>
<dbReference type="Pfam" id="PF00392">
    <property type="entry name" value="GntR"/>
    <property type="match status" value="1"/>
</dbReference>
<dbReference type="SMART" id="SM00895">
    <property type="entry name" value="FCD"/>
    <property type="match status" value="1"/>
</dbReference>
<dbReference type="Gene3D" id="1.10.10.10">
    <property type="entry name" value="Winged helix-like DNA-binding domain superfamily/Winged helix DNA-binding domain"/>
    <property type="match status" value="1"/>
</dbReference>
<dbReference type="STRING" id="356660.SAMN05444336_104164"/>
<dbReference type="PANTHER" id="PTHR43537">
    <property type="entry name" value="TRANSCRIPTIONAL REGULATOR, GNTR FAMILY"/>
    <property type="match status" value="1"/>
</dbReference>
<dbReference type="CDD" id="cd07377">
    <property type="entry name" value="WHTH_GntR"/>
    <property type="match status" value="1"/>
</dbReference>
<gene>
    <name evidence="5" type="ORF">SAMN05444336_104164</name>
</gene>
<keyword evidence="6" id="KW-1185">Reference proteome</keyword>
<protein>
    <submittedName>
        <fullName evidence="5">Transcriptional regulator, GntR family</fullName>
    </submittedName>
</protein>
<dbReference type="Pfam" id="PF07729">
    <property type="entry name" value="FCD"/>
    <property type="match status" value="1"/>
</dbReference>
<evidence type="ECO:0000313" key="6">
    <source>
        <dbReference type="Proteomes" id="UP000199118"/>
    </source>
</evidence>
<evidence type="ECO:0000259" key="4">
    <source>
        <dbReference type="PROSITE" id="PS50949"/>
    </source>
</evidence>
<dbReference type="EMBL" id="FNMZ01000004">
    <property type="protein sequence ID" value="SDX28192.1"/>
    <property type="molecule type" value="Genomic_DNA"/>
</dbReference>
<dbReference type="InterPro" id="IPR000524">
    <property type="entry name" value="Tscrpt_reg_HTH_GntR"/>
</dbReference>
<name>A0A1H3AEQ6_9RHOB</name>
<dbReference type="InterPro" id="IPR011711">
    <property type="entry name" value="GntR_C"/>
</dbReference>
<dbReference type="GO" id="GO:0003677">
    <property type="term" value="F:DNA binding"/>
    <property type="evidence" value="ECO:0007669"/>
    <property type="project" value="UniProtKB-KW"/>
</dbReference>
<reference evidence="5 6" key="1">
    <citation type="submission" date="2016-10" db="EMBL/GenBank/DDBJ databases">
        <authorList>
            <person name="de Groot N.N."/>
        </authorList>
    </citation>
    <scope>NUCLEOTIDE SEQUENCE [LARGE SCALE GENOMIC DNA]</scope>
    <source>
        <strain evidence="5 6">DSM 17890</strain>
    </source>
</reference>
<evidence type="ECO:0000256" key="1">
    <source>
        <dbReference type="ARBA" id="ARBA00023015"/>
    </source>
</evidence>